<comment type="caution">
    <text evidence="3">The sequence shown here is derived from an EMBL/GenBank/DDBJ whole genome shotgun (WGS) entry which is preliminary data.</text>
</comment>
<evidence type="ECO:0000313" key="4">
    <source>
        <dbReference type="Proteomes" id="UP001159363"/>
    </source>
</evidence>
<dbReference type="InterPro" id="IPR043128">
    <property type="entry name" value="Rev_trsase/Diguanyl_cyclase"/>
</dbReference>
<dbReference type="PANTHER" id="PTHR37984">
    <property type="entry name" value="PROTEIN CBG26694"/>
    <property type="match status" value="1"/>
</dbReference>
<dbReference type="SUPFAM" id="SSF56672">
    <property type="entry name" value="DNA/RNA polymerases"/>
    <property type="match status" value="1"/>
</dbReference>
<evidence type="ECO:0000259" key="2">
    <source>
        <dbReference type="Pfam" id="PF17919"/>
    </source>
</evidence>
<evidence type="ECO:0000256" key="1">
    <source>
        <dbReference type="ARBA" id="ARBA00023268"/>
    </source>
</evidence>
<dbReference type="Pfam" id="PF17919">
    <property type="entry name" value="RT_RNaseH_2"/>
    <property type="match status" value="1"/>
</dbReference>
<accession>A0ABQ9I196</accession>
<dbReference type="InterPro" id="IPR041577">
    <property type="entry name" value="RT_RNaseH_2"/>
</dbReference>
<dbReference type="EMBL" id="JARBHB010000003">
    <property type="protein sequence ID" value="KAJ8890397.1"/>
    <property type="molecule type" value="Genomic_DNA"/>
</dbReference>
<dbReference type="InterPro" id="IPR043502">
    <property type="entry name" value="DNA/RNA_pol_sf"/>
</dbReference>
<organism evidence="3 4">
    <name type="scientific">Dryococelus australis</name>
    <dbReference type="NCBI Taxonomy" id="614101"/>
    <lineage>
        <taxon>Eukaryota</taxon>
        <taxon>Metazoa</taxon>
        <taxon>Ecdysozoa</taxon>
        <taxon>Arthropoda</taxon>
        <taxon>Hexapoda</taxon>
        <taxon>Insecta</taxon>
        <taxon>Pterygota</taxon>
        <taxon>Neoptera</taxon>
        <taxon>Polyneoptera</taxon>
        <taxon>Phasmatodea</taxon>
        <taxon>Verophasmatodea</taxon>
        <taxon>Anareolatae</taxon>
        <taxon>Phasmatidae</taxon>
        <taxon>Eurycanthinae</taxon>
        <taxon>Dryococelus</taxon>
    </lineage>
</organism>
<proteinExistence type="predicted"/>
<feature type="domain" description="Reverse transcriptase/retrotransposon-derived protein RNase H-like" evidence="2">
    <location>
        <begin position="278"/>
        <end position="358"/>
    </location>
</feature>
<sequence>MGLPPLWLSVHWSCRLSEYDATTERVGASGGTVHKNNPSSSTRIREDLWTHFTPHPASYKEALQAFENHLTHLLPSLSLDKAILVTKQAEMQSQQSWVLQQGGSKALKMNRTQFGAPHIRERMHNSSAEKTTAIGKTASFGFSKSSHFYKPKPQGATHTAVQYQFCGKGLYDHSVCFQVLQLLQAGAQGPGGNDLSVLGFIELQLTYRASSHRSRVYVISNHKTPILGRAGLLQLNIACVDGEKVSPACEYSSRFVSEKSGLLAPLFSVLKTDVEFVWGPPQQVAFGQIKYLLCQAPTVAYFDLNMRVIVSADARSKGLGGCLMQEKGGQHELVGYASRTLSETEKLHSQIEKEAQALA</sequence>
<keyword evidence="4" id="KW-1185">Reference proteome</keyword>
<evidence type="ECO:0000313" key="3">
    <source>
        <dbReference type="EMBL" id="KAJ8890397.1"/>
    </source>
</evidence>
<reference evidence="3 4" key="1">
    <citation type="submission" date="2023-02" db="EMBL/GenBank/DDBJ databases">
        <title>LHISI_Scaffold_Assembly.</title>
        <authorList>
            <person name="Stuart O.P."/>
            <person name="Cleave R."/>
            <person name="Magrath M.J.L."/>
            <person name="Mikheyev A.S."/>
        </authorList>
    </citation>
    <scope>NUCLEOTIDE SEQUENCE [LARGE SCALE GENOMIC DNA]</scope>
    <source>
        <strain evidence="3">Daus_M_001</strain>
        <tissue evidence="3">Leg muscle</tissue>
    </source>
</reference>
<keyword evidence="1" id="KW-0511">Multifunctional enzyme</keyword>
<name>A0ABQ9I196_9NEOP</name>
<dbReference type="Proteomes" id="UP001159363">
    <property type="component" value="Chromosome 3"/>
</dbReference>
<dbReference type="PANTHER" id="PTHR37984:SF5">
    <property type="entry name" value="PROTEIN NYNRIN-LIKE"/>
    <property type="match status" value="1"/>
</dbReference>
<dbReference type="Gene3D" id="3.30.70.270">
    <property type="match status" value="1"/>
</dbReference>
<gene>
    <name evidence="3" type="ORF">PR048_009905</name>
</gene>
<dbReference type="InterPro" id="IPR050951">
    <property type="entry name" value="Retrovirus_Pol_polyprotein"/>
</dbReference>
<protein>
    <recommendedName>
        <fullName evidence="2">Reverse transcriptase/retrotransposon-derived protein RNase H-like domain-containing protein</fullName>
    </recommendedName>
</protein>